<dbReference type="AlphaFoldDB" id="A0A9P8LHI3"/>
<evidence type="ECO:0000313" key="3">
    <source>
        <dbReference type="Proteomes" id="UP000750711"/>
    </source>
</evidence>
<gene>
    <name evidence="2" type="ORF">GP486_001115</name>
</gene>
<sequence>MPAHLLGFGVFSGFESLRWTRWYDIYRDLKLDWGKILNPQYWEVAVELLFNLTLFLSGLEGEQLTDSSFFSNSFVHDKVIRVMDPTDVSEIRDEEAELIETLDCLVDGFMKDFRELGIPLSQFLLGKWQETMLAEFSIRDEMPKSLGEQLEELGVTIYDNSSSGDEDESDKEPNEVPLLV</sequence>
<evidence type="ECO:0000256" key="1">
    <source>
        <dbReference type="SAM" id="MobiDB-lite"/>
    </source>
</evidence>
<reference evidence="2" key="1">
    <citation type="submission" date="2021-03" db="EMBL/GenBank/DDBJ databases">
        <title>Comparative genomics and phylogenomic investigation of the class Geoglossomycetes provide insights into ecological specialization and systematics.</title>
        <authorList>
            <person name="Melie T."/>
            <person name="Pirro S."/>
            <person name="Miller A.N."/>
            <person name="Quandt A."/>
        </authorList>
    </citation>
    <scope>NUCLEOTIDE SEQUENCE</scope>
    <source>
        <strain evidence="2">CAQ_001_2017</strain>
    </source>
</reference>
<proteinExistence type="predicted"/>
<keyword evidence="3" id="KW-1185">Reference proteome</keyword>
<comment type="caution">
    <text evidence="2">The sequence shown here is derived from an EMBL/GenBank/DDBJ whole genome shotgun (WGS) entry which is preliminary data.</text>
</comment>
<evidence type="ECO:0000313" key="2">
    <source>
        <dbReference type="EMBL" id="KAH0565490.1"/>
    </source>
</evidence>
<dbReference type="Proteomes" id="UP000750711">
    <property type="component" value="Unassembled WGS sequence"/>
</dbReference>
<protein>
    <submittedName>
        <fullName evidence="2">Uncharacterized protein</fullName>
    </submittedName>
</protein>
<accession>A0A9P8LHI3</accession>
<dbReference type="EMBL" id="JAGHQM010000089">
    <property type="protein sequence ID" value="KAH0565490.1"/>
    <property type="molecule type" value="Genomic_DNA"/>
</dbReference>
<feature type="region of interest" description="Disordered" evidence="1">
    <location>
        <begin position="158"/>
        <end position="180"/>
    </location>
</feature>
<name>A0A9P8LHI3_9PEZI</name>
<organism evidence="2 3">
    <name type="scientific">Trichoglossum hirsutum</name>
    <dbReference type="NCBI Taxonomy" id="265104"/>
    <lineage>
        <taxon>Eukaryota</taxon>
        <taxon>Fungi</taxon>
        <taxon>Dikarya</taxon>
        <taxon>Ascomycota</taxon>
        <taxon>Pezizomycotina</taxon>
        <taxon>Geoglossomycetes</taxon>
        <taxon>Geoglossales</taxon>
        <taxon>Geoglossaceae</taxon>
        <taxon>Trichoglossum</taxon>
    </lineage>
</organism>